<protein>
    <submittedName>
        <fullName evidence="2">Uncharacterized protein</fullName>
    </submittedName>
</protein>
<gene>
    <name evidence="2" type="ORF">K461DRAFT_330086</name>
</gene>
<sequence length="172" mass="20114">MRTNLPPRPCIDLSSTSRPDHTEDPHSATAGLSKWLDDHEMLGTNPFPFQQHATREGFEIVNEERWNKMKRYATCICQEKRFIIQRLALIATHSGSESFIDQQTSLSGHRRIKIHQIRVWDGYYCFILISWLDTVINRDSEDNPVYKMEIVNARKAVKDWEPTNDLREDVQA</sequence>
<reference evidence="2" key="1">
    <citation type="journal article" date="2020" name="Stud. Mycol.">
        <title>101 Dothideomycetes genomes: a test case for predicting lifestyles and emergence of pathogens.</title>
        <authorList>
            <person name="Haridas S."/>
            <person name="Albert R."/>
            <person name="Binder M."/>
            <person name="Bloem J."/>
            <person name="Labutti K."/>
            <person name="Salamov A."/>
            <person name="Andreopoulos B."/>
            <person name="Baker S."/>
            <person name="Barry K."/>
            <person name="Bills G."/>
            <person name="Bluhm B."/>
            <person name="Cannon C."/>
            <person name="Castanera R."/>
            <person name="Culley D."/>
            <person name="Daum C."/>
            <person name="Ezra D."/>
            <person name="Gonzalez J."/>
            <person name="Henrissat B."/>
            <person name="Kuo A."/>
            <person name="Liang C."/>
            <person name="Lipzen A."/>
            <person name="Lutzoni F."/>
            <person name="Magnuson J."/>
            <person name="Mondo S."/>
            <person name="Nolan M."/>
            <person name="Ohm R."/>
            <person name="Pangilinan J."/>
            <person name="Park H.-J."/>
            <person name="Ramirez L."/>
            <person name="Alfaro M."/>
            <person name="Sun H."/>
            <person name="Tritt A."/>
            <person name="Yoshinaga Y."/>
            <person name="Zwiers L.-H."/>
            <person name="Turgeon B."/>
            <person name="Goodwin S."/>
            <person name="Spatafora J."/>
            <person name="Crous P."/>
            <person name="Grigoriev I."/>
        </authorList>
    </citation>
    <scope>NUCLEOTIDE SEQUENCE</scope>
    <source>
        <strain evidence="2">CBS 260.36</strain>
    </source>
</reference>
<evidence type="ECO:0000256" key="1">
    <source>
        <dbReference type="SAM" id="MobiDB-lite"/>
    </source>
</evidence>
<organism evidence="2 3">
    <name type="scientific">Myriangium duriaei CBS 260.36</name>
    <dbReference type="NCBI Taxonomy" id="1168546"/>
    <lineage>
        <taxon>Eukaryota</taxon>
        <taxon>Fungi</taxon>
        <taxon>Dikarya</taxon>
        <taxon>Ascomycota</taxon>
        <taxon>Pezizomycotina</taxon>
        <taxon>Dothideomycetes</taxon>
        <taxon>Dothideomycetidae</taxon>
        <taxon>Myriangiales</taxon>
        <taxon>Myriangiaceae</taxon>
        <taxon>Myriangium</taxon>
    </lineage>
</organism>
<evidence type="ECO:0000313" key="3">
    <source>
        <dbReference type="Proteomes" id="UP000799439"/>
    </source>
</evidence>
<proteinExistence type="predicted"/>
<name>A0A9P4ISZ3_9PEZI</name>
<dbReference type="Proteomes" id="UP000799439">
    <property type="component" value="Unassembled WGS sequence"/>
</dbReference>
<dbReference type="EMBL" id="ML996094">
    <property type="protein sequence ID" value="KAF2148119.1"/>
    <property type="molecule type" value="Genomic_DNA"/>
</dbReference>
<evidence type="ECO:0000313" key="2">
    <source>
        <dbReference type="EMBL" id="KAF2148119.1"/>
    </source>
</evidence>
<dbReference type="AlphaFoldDB" id="A0A9P4ISZ3"/>
<feature type="region of interest" description="Disordered" evidence="1">
    <location>
        <begin position="1"/>
        <end position="29"/>
    </location>
</feature>
<accession>A0A9P4ISZ3</accession>
<comment type="caution">
    <text evidence="2">The sequence shown here is derived from an EMBL/GenBank/DDBJ whole genome shotgun (WGS) entry which is preliminary data.</text>
</comment>
<keyword evidence="3" id="KW-1185">Reference proteome</keyword>